<accession>R8NJG6</accession>
<comment type="caution">
    <text evidence="1">The sequence shown here is derived from an EMBL/GenBank/DDBJ whole genome shotgun (WGS) entry which is preliminary data.</text>
</comment>
<gene>
    <name evidence="1" type="ORF">IK1_06044</name>
</gene>
<protein>
    <submittedName>
        <fullName evidence="1">Uncharacterized protein</fullName>
    </submittedName>
</protein>
<dbReference type="EMBL" id="AHFE01000014">
    <property type="protein sequence ID" value="EOP46635.1"/>
    <property type="molecule type" value="Genomic_DNA"/>
</dbReference>
<evidence type="ECO:0000313" key="1">
    <source>
        <dbReference type="EMBL" id="EOP46635.1"/>
    </source>
</evidence>
<reference evidence="2" key="1">
    <citation type="submission" date="2012-12" db="EMBL/GenBank/DDBJ databases">
        <title>The genome sequence of Bacillus cereus VD146.</title>
        <authorList>
            <consortium name="The Broad Institute Genome Sequencing Platform"/>
            <consortium name="The Broad Institute Genome Sequencing Center for Infectious Disease"/>
            <person name="Feldgarden M."/>
            <person name="Van der Auwera G.A."/>
            <person name="Mahillon J."/>
            <person name="Duprez V."/>
            <person name="Timmery S."/>
            <person name="Mattelet C."/>
            <person name="Dierick K."/>
            <person name="Sun M."/>
            <person name="Yu Z."/>
            <person name="Zhu L."/>
            <person name="Hu X."/>
            <person name="Shank E.B."/>
            <person name="Swiecicka I."/>
            <person name="Hansen B.M."/>
            <person name="Andrup L."/>
            <person name="Walker B."/>
            <person name="Young S.K."/>
            <person name="Zeng Q."/>
            <person name="Gargeya S."/>
            <person name="Fitzgerald M."/>
            <person name="Haas B."/>
            <person name="Abouelleil A."/>
            <person name="Alvarado L."/>
            <person name="Arachchi H.M."/>
            <person name="Berlin A.M."/>
            <person name="Chapman S.B."/>
            <person name="Dewar J."/>
            <person name="Goldberg J."/>
            <person name="Griggs A."/>
            <person name="Gujja S."/>
            <person name="Hansen M."/>
            <person name="Howarth C."/>
            <person name="Imamovic A."/>
            <person name="Larimer J."/>
            <person name="McCowan C."/>
            <person name="Murphy C."/>
            <person name="Neiman D."/>
            <person name="Pearson M."/>
            <person name="Priest M."/>
            <person name="Roberts A."/>
            <person name="Saif S."/>
            <person name="Shea T."/>
            <person name="Sisk P."/>
            <person name="Sykes S."/>
            <person name="Wortman J."/>
            <person name="Nusbaum C."/>
            <person name="Birren B."/>
        </authorList>
    </citation>
    <scope>NUCLEOTIDE SEQUENCE [LARGE SCALE GENOMIC DNA]</scope>
    <source>
        <strain evidence="2">VD146</strain>
    </source>
</reference>
<dbReference type="RefSeq" id="WP_016119063.1">
    <property type="nucleotide sequence ID" value="NZ_KB976673.1"/>
</dbReference>
<organism evidence="1 2">
    <name type="scientific">Bacillus cereus (strain VD146)</name>
    <dbReference type="NCBI Taxonomy" id="1053236"/>
    <lineage>
        <taxon>Bacteria</taxon>
        <taxon>Bacillati</taxon>
        <taxon>Bacillota</taxon>
        <taxon>Bacilli</taxon>
        <taxon>Bacillales</taxon>
        <taxon>Bacillaceae</taxon>
        <taxon>Bacillus</taxon>
        <taxon>Bacillus cereus group</taxon>
    </lineage>
</organism>
<name>R8NJG6_BACCX</name>
<dbReference type="AlphaFoldDB" id="R8NJG6"/>
<dbReference type="HOGENOM" id="CLU_2749138_0_0_9"/>
<evidence type="ECO:0000313" key="2">
    <source>
        <dbReference type="Proteomes" id="UP000014020"/>
    </source>
</evidence>
<sequence length="70" mass="8578">MIKHYLINTLVDWRMSLKVGRLKREYEYLRDHPCYSEMTDEEIQSEINFYNVLGHRYDGLPKTYTSFQIK</sequence>
<dbReference type="Proteomes" id="UP000014020">
    <property type="component" value="Unassembled WGS sequence"/>
</dbReference>
<proteinExistence type="predicted"/>